<dbReference type="RefSeq" id="WP_054652867.1">
    <property type="nucleotide sequence ID" value="NZ_AZGC01000039.1"/>
</dbReference>
<feature type="transmembrane region" description="Helical" evidence="2">
    <location>
        <begin position="362"/>
        <end position="383"/>
    </location>
</feature>
<evidence type="ECO:0000313" key="5">
    <source>
        <dbReference type="Proteomes" id="UP000051084"/>
    </source>
</evidence>
<keyword evidence="2" id="KW-0812">Transmembrane</keyword>
<keyword evidence="2" id="KW-0472">Membrane</keyword>
<evidence type="ECO:0000256" key="2">
    <source>
        <dbReference type="SAM" id="Phobius"/>
    </source>
</evidence>
<dbReference type="AlphaFoldDB" id="A0A0R1UL94"/>
<dbReference type="Proteomes" id="UP000051084">
    <property type="component" value="Unassembled WGS sequence"/>
</dbReference>
<feature type="transmembrane region" description="Helical" evidence="2">
    <location>
        <begin position="62"/>
        <end position="86"/>
    </location>
</feature>
<organism evidence="4 5">
    <name type="scientific">Limosilactobacillus equigenerosi DSM 18793 = JCM 14505</name>
    <dbReference type="NCBI Taxonomy" id="1423742"/>
    <lineage>
        <taxon>Bacteria</taxon>
        <taxon>Bacillati</taxon>
        <taxon>Bacillota</taxon>
        <taxon>Bacilli</taxon>
        <taxon>Lactobacillales</taxon>
        <taxon>Lactobacillaceae</taxon>
        <taxon>Limosilactobacillus</taxon>
    </lineage>
</organism>
<feature type="transmembrane region" description="Helical" evidence="2">
    <location>
        <begin position="98"/>
        <end position="118"/>
    </location>
</feature>
<keyword evidence="2" id="KW-1133">Transmembrane helix</keyword>
<feature type="transmembrane region" description="Helical" evidence="2">
    <location>
        <begin position="130"/>
        <end position="149"/>
    </location>
</feature>
<dbReference type="EMBL" id="AZGC01000039">
    <property type="protein sequence ID" value="KRL93975.1"/>
    <property type="molecule type" value="Genomic_DNA"/>
</dbReference>
<feature type="domain" description="CAAX prenyl protease 2/Lysostaphin resistance protein A-like" evidence="3">
    <location>
        <begin position="247"/>
        <end position="345"/>
    </location>
</feature>
<feature type="transmembrane region" description="Helical" evidence="2">
    <location>
        <begin position="12"/>
        <end position="31"/>
    </location>
</feature>
<feature type="transmembrane region" description="Helical" evidence="2">
    <location>
        <begin position="337"/>
        <end position="356"/>
    </location>
</feature>
<proteinExistence type="inferred from homology"/>
<name>A0A0R1UL94_9LACO</name>
<evidence type="ECO:0000259" key="3">
    <source>
        <dbReference type="Pfam" id="PF02517"/>
    </source>
</evidence>
<gene>
    <name evidence="4" type="ORF">FC21_GL001447</name>
</gene>
<dbReference type="STRING" id="417373.GCA_001570685_00537"/>
<evidence type="ECO:0000313" key="4">
    <source>
        <dbReference type="EMBL" id="KRL93975.1"/>
    </source>
</evidence>
<sequence length="411" mass="46642">MSGTDYLKIWHYAQLAVTLFFMILISAWEAFHRVPIANLVIAVSILLVLNLLTHYATTDYQWLIILMRWLKIIIQPLALVIVWAIVTRQIVVHTGLAVRGVMSLAYLYYVVMFIPYAGTVAKRVTNWYERIGLVLVNFVEIVFLPHFFLNAEFTGPQIYQWIFKSGFFAALAIFATMVTLMRTWHLSWPGIAPKYQQGTRWWIILILLAMIGGYLVILWIAAGPATHQKVIAIFTFHWHDLGITKLYTLTAMEAGVAEESIFRFALIGVLLAGFKQSKFRIPIAIGGSAIVFGSMHLVNLIHGQPLDGTLLQVVMAISMGIFLGCIYLYTGQLWLTMFLHFCIDLLAFLGTNTTAVTQHANGFALIGVTIVFIYFASPLLWLMTPVNRQVMNRHADHLSGTNQHFDYKFNF</sequence>
<comment type="caution">
    <text evidence="4">The sequence shown here is derived from an EMBL/GenBank/DDBJ whole genome shotgun (WGS) entry which is preliminary data.</text>
</comment>
<dbReference type="Pfam" id="PF02517">
    <property type="entry name" value="Rce1-like"/>
    <property type="match status" value="1"/>
</dbReference>
<feature type="transmembrane region" description="Helical" evidence="2">
    <location>
        <begin position="36"/>
        <end position="56"/>
    </location>
</feature>
<evidence type="ECO:0000256" key="1">
    <source>
        <dbReference type="ARBA" id="ARBA00009067"/>
    </source>
</evidence>
<dbReference type="OrthoDB" id="2321437at2"/>
<feature type="transmembrane region" description="Helical" evidence="2">
    <location>
        <begin position="161"/>
        <end position="181"/>
    </location>
</feature>
<feature type="transmembrane region" description="Helical" evidence="2">
    <location>
        <begin position="201"/>
        <end position="222"/>
    </location>
</feature>
<feature type="transmembrane region" description="Helical" evidence="2">
    <location>
        <begin position="310"/>
        <end position="330"/>
    </location>
</feature>
<dbReference type="GO" id="GO:0080120">
    <property type="term" value="P:CAAX-box protein maturation"/>
    <property type="evidence" value="ECO:0007669"/>
    <property type="project" value="UniProtKB-ARBA"/>
</dbReference>
<accession>A0A0R1UL94</accession>
<keyword evidence="5" id="KW-1185">Reference proteome</keyword>
<reference evidence="4 5" key="1">
    <citation type="journal article" date="2015" name="Genome Announc.">
        <title>Expanding the biotechnology potential of lactobacilli through comparative genomics of 213 strains and associated genera.</title>
        <authorList>
            <person name="Sun Z."/>
            <person name="Harris H.M."/>
            <person name="McCann A."/>
            <person name="Guo C."/>
            <person name="Argimon S."/>
            <person name="Zhang W."/>
            <person name="Yang X."/>
            <person name="Jeffery I.B."/>
            <person name="Cooney J.C."/>
            <person name="Kagawa T.F."/>
            <person name="Liu W."/>
            <person name="Song Y."/>
            <person name="Salvetti E."/>
            <person name="Wrobel A."/>
            <person name="Rasinkangas P."/>
            <person name="Parkhill J."/>
            <person name="Rea M.C."/>
            <person name="O'Sullivan O."/>
            <person name="Ritari J."/>
            <person name="Douillard F.P."/>
            <person name="Paul Ross R."/>
            <person name="Yang R."/>
            <person name="Briner A.E."/>
            <person name="Felis G.E."/>
            <person name="de Vos W.M."/>
            <person name="Barrangou R."/>
            <person name="Klaenhammer T.R."/>
            <person name="Caufield P.W."/>
            <person name="Cui Y."/>
            <person name="Zhang H."/>
            <person name="O'Toole P.W."/>
        </authorList>
    </citation>
    <scope>NUCLEOTIDE SEQUENCE [LARGE SCALE GENOMIC DNA]</scope>
    <source>
        <strain evidence="4 5">DSM 18793</strain>
    </source>
</reference>
<dbReference type="GO" id="GO:0004175">
    <property type="term" value="F:endopeptidase activity"/>
    <property type="evidence" value="ECO:0007669"/>
    <property type="project" value="UniProtKB-ARBA"/>
</dbReference>
<comment type="similarity">
    <text evidence="1">Belongs to the UPF0177 family.</text>
</comment>
<dbReference type="InterPro" id="IPR003675">
    <property type="entry name" value="Rce1/LyrA-like_dom"/>
</dbReference>
<dbReference type="PATRIC" id="fig|1423742.4.peg.1500"/>
<protein>
    <submittedName>
        <fullName evidence="4">Immunity protein PlnI</fullName>
    </submittedName>
</protein>
<feature type="transmembrane region" description="Helical" evidence="2">
    <location>
        <begin position="279"/>
        <end position="298"/>
    </location>
</feature>